<reference evidence="2 3" key="1">
    <citation type="submission" date="2018-11" db="EMBL/GenBank/DDBJ databases">
        <title>Sequencing the genomes of 1000 actinobacteria strains.</title>
        <authorList>
            <person name="Klenk H.-P."/>
        </authorList>
    </citation>
    <scope>NUCLEOTIDE SEQUENCE [LARGE SCALE GENOMIC DNA]</scope>
    <source>
        <strain evidence="2 3">DSM 15700</strain>
    </source>
</reference>
<dbReference type="InterPro" id="IPR013211">
    <property type="entry name" value="LVIVD"/>
</dbReference>
<organism evidence="2 3">
    <name type="scientific">Myceligenerans xiligouense</name>
    <dbReference type="NCBI Taxonomy" id="253184"/>
    <lineage>
        <taxon>Bacteria</taxon>
        <taxon>Bacillati</taxon>
        <taxon>Actinomycetota</taxon>
        <taxon>Actinomycetes</taxon>
        <taxon>Micrococcales</taxon>
        <taxon>Promicromonosporaceae</taxon>
        <taxon>Myceligenerans</taxon>
    </lineage>
</organism>
<dbReference type="SUPFAM" id="SSF75011">
    <property type="entry name" value="3-carboxy-cis,cis-mucoante lactonizing enzyme"/>
    <property type="match status" value="1"/>
</dbReference>
<comment type="caution">
    <text evidence="2">The sequence shown here is derived from an EMBL/GenBank/DDBJ whole genome shotgun (WGS) entry which is preliminary data.</text>
</comment>
<keyword evidence="1" id="KW-0732">Signal</keyword>
<sequence>MRRSTLKRSHLRGAAGAALSLTLATAAVATVAPLASAEPGDGAGTAAMSTTAEAAAEPDVLPGEVESFNMEHTSNVPKNGSLQSTGSDIAFQGKYAYAGNYDGFTVYDLSNPAEPSQALQVYCPGGQNDISVYKNILVLSTDSRRTDDSCDSEPTSDPENYWEGIKIWDISDPLNPRYVKSVATDCGSHTHSLAPTKRGKDLYVYVSSYFPSDQLANCRPPHDLISVVKIPTRDLEAAEVVAEPVLFPDGGYESPSGPDSYYSTSGCHDITTYVQLDLAAGACMGDGILLDISDREKPKVISSVRDTENFAFWHSATFNNDGTKVVFTDELGGGGLATCTDEFRAEQGANGIYDIERTRGHGKGPGKGKWGGKELVFKSYYKIPRINSEDENCVAHNGSLIPVKGKDLMVQSWYQGGTSVYDFTDSENPEEIAWFDRGAGLSGGGTWSSYYYNGYVYSNDLAVGFDTFELDPSIDRRARHLWSLNPQAQQRF</sequence>
<proteinExistence type="predicted"/>
<gene>
    <name evidence="2" type="ORF">EDD34_4004</name>
</gene>
<name>A0A3N4YQK5_9MICO</name>
<evidence type="ECO:0000313" key="2">
    <source>
        <dbReference type="EMBL" id="RPF23319.1"/>
    </source>
</evidence>
<keyword evidence="3" id="KW-1185">Reference proteome</keyword>
<protein>
    <submittedName>
        <fullName evidence="2">LVIVD repeat-containing protein</fullName>
    </submittedName>
</protein>
<dbReference type="AlphaFoldDB" id="A0A3N4YQK5"/>
<feature type="chain" id="PRO_5039113725" evidence="1">
    <location>
        <begin position="30"/>
        <end position="492"/>
    </location>
</feature>
<dbReference type="InterPro" id="IPR006311">
    <property type="entry name" value="TAT_signal"/>
</dbReference>
<evidence type="ECO:0000256" key="1">
    <source>
        <dbReference type="SAM" id="SignalP"/>
    </source>
</evidence>
<evidence type="ECO:0000313" key="3">
    <source>
        <dbReference type="Proteomes" id="UP000280501"/>
    </source>
</evidence>
<dbReference type="PROSITE" id="PS51318">
    <property type="entry name" value="TAT"/>
    <property type="match status" value="1"/>
</dbReference>
<dbReference type="Pfam" id="PF08309">
    <property type="entry name" value="LVIVD"/>
    <property type="match status" value="1"/>
</dbReference>
<feature type="signal peptide" evidence="1">
    <location>
        <begin position="1"/>
        <end position="29"/>
    </location>
</feature>
<dbReference type="EMBL" id="RKQZ01000001">
    <property type="protein sequence ID" value="RPF23319.1"/>
    <property type="molecule type" value="Genomic_DNA"/>
</dbReference>
<dbReference type="Proteomes" id="UP000280501">
    <property type="component" value="Unassembled WGS sequence"/>
</dbReference>
<dbReference type="SUPFAM" id="SSF101908">
    <property type="entry name" value="Putative isomerase YbhE"/>
    <property type="match status" value="1"/>
</dbReference>
<accession>A0A3N4YQK5</accession>